<dbReference type="InterPro" id="IPR002562">
    <property type="entry name" value="3'-5'_exonuclease_dom"/>
</dbReference>
<evidence type="ECO:0000313" key="9">
    <source>
        <dbReference type="Proteomes" id="UP000198883"/>
    </source>
</evidence>
<comment type="subunit">
    <text evidence="2">Single-chain monomer with multiple functions.</text>
</comment>
<dbReference type="GeneID" id="83545332"/>
<name>A0A1H7V9Y1_9PAST</name>
<evidence type="ECO:0000313" key="8">
    <source>
        <dbReference type="EMBL" id="SEM05738.1"/>
    </source>
</evidence>
<dbReference type="SMART" id="SM00482">
    <property type="entry name" value="POLAc"/>
    <property type="match status" value="1"/>
</dbReference>
<dbReference type="Gene3D" id="1.10.150.20">
    <property type="entry name" value="5' to 3' exonuclease, C-terminal subdomain"/>
    <property type="match status" value="1"/>
</dbReference>
<dbReference type="InterPro" id="IPR001098">
    <property type="entry name" value="DNA-dir_DNA_pol_A_palm_dom"/>
</dbReference>
<dbReference type="Gene3D" id="3.30.70.370">
    <property type="match status" value="1"/>
</dbReference>
<keyword evidence="5" id="KW-0235">DNA replication</keyword>
<dbReference type="EMBL" id="FOBN01000004">
    <property type="protein sequence ID" value="SEM05738.1"/>
    <property type="molecule type" value="Genomic_DNA"/>
</dbReference>
<dbReference type="SUPFAM" id="SSF56672">
    <property type="entry name" value="DNA/RNA polymerases"/>
    <property type="match status" value="1"/>
</dbReference>
<dbReference type="GO" id="GO:0006261">
    <property type="term" value="P:DNA-templated DNA replication"/>
    <property type="evidence" value="ECO:0007669"/>
    <property type="project" value="InterPro"/>
</dbReference>
<dbReference type="Gene3D" id="3.30.420.10">
    <property type="entry name" value="Ribonuclease H-like superfamily/Ribonuclease H"/>
    <property type="match status" value="1"/>
</dbReference>
<evidence type="ECO:0000256" key="2">
    <source>
        <dbReference type="ARBA" id="ARBA00011541"/>
    </source>
</evidence>
<evidence type="ECO:0000256" key="3">
    <source>
        <dbReference type="ARBA" id="ARBA00012417"/>
    </source>
</evidence>
<dbReference type="InterPro" id="IPR012337">
    <property type="entry name" value="RNaseH-like_sf"/>
</dbReference>
<dbReference type="GO" id="GO:0003677">
    <property type="term" value="F:DNA binding"/>
    <property type="evidence" value="ECO:0007669"/>
    <property type="project" value="InterPro"/>
</dbReference>
<dbReference type="GO" id="GO:0006302">
    <property type="term" value="P:double-strand break repair"/>
    <property type="evidence" value="ECO:0007669"/>
    <property type="project" value="TreeGrafter"/>
</dbReference>
<evidence type="ECO:0000256" key="6">
    <source>
        <dbReference type="ARBA" id="ARBA00049244"/>
    </source>
</evidence>
<dbReference type="PANTHER" id="PTHR10133">
    <property type="entry name" value="DNA POLYMERASE I"/>
    <property type="match status" value="1"/>
</dbReference>
<dbReference type="Proteomes" id="UP000198883">
    <property type="component" value="Unassembled WGS sequence"/>
</dbReference>
<proteinExistence type="inferred from homology"/>
<dbReference type="RefSeq" id="WP_090920589.1">
    <property type="nucleotide sequence ID" value="NZ_CP016180.1"/>
</dbReference>
<dbReference type="AlphaFoldDB" id="A0A1H7V9Y1"/>
<comment type="catalytic activity">
    <reaction evidence="6">
        <text>DNA(n) + a 2'-deoxyribonucleoside 5'-triphosphate = DNA(n+1) + diphosphate</text>
        <dbReference type="Rhea" id="RHEA:22508"/>
        <dbReference type="Rhea" id="RHEA-COMP:17339"/>
        <dbReference type="Rhea" id="RHEA-COMP:17340"/>
        <dbReference type="ChEBI" id="CHEBI:33019"/>
        <dbReference type="ChEBI" id="CHEBI:61560"/>
        <dbReference type="ChEBI" id="CHEBI:173112"/>
        <dbReference type="EC" id="2.7.7.7"/>
    </reaction>
</comment>
<comment type="similarity">
    <text evidence="1">Belongs to the DNA polymerase type-A family.</text>
</comment>
<dbReference type="GO" id="GO:0003887">
    <property type="term" value="F:DNA-directed DNA polymerase activity"/>
    <property type="evidence" value="ECO:0007669"/>
    <property type="project" value="UniProtKB-EC"/>
</dbReference>
<protein>
    <recommendedName>
        <fullName evidence="4">DNA polymerase I</fullName>
        <ecNumber evidence="3">2.7.7.7</ecNumber>
    </recommendedName>
</protein>
<organism evidence="8 9">
    <name type="scientific">Phocoenobacter skyensis</name>
    <dbReference type="NCBI Taxonomy" id="97481"/>
    <lineage>
        <taxon>Bacteria</taxon>
        <taxon>Pseudomonadati</taxon>
        <taxon>Pseudomonadota</taxon>
        <taxon>Gammaproteobacteria</taxon>
        <taxon>Pasteurellales</taxon>
        <taxon>Pasteurellaceae</taxon>
        <taxon>Phocoenobacter</taxon>
    </lineage>
</organism>
<dbReference type="OrthoDB" id="9764911at2"/>
<dbReference type="Pfam" id="PF01612">
    <property type="entry name" value="DNA_pol_A_exo1"/>
    <property type="match status" value="1"/>
</dbReference>
<dbReference type="EC" id="2.7.7.7" evidence="3"/>
<dbReference type="Pfam" id="PF00476">
    <property type="entry name" value="DNA_pol_A"/>
    <property type="match status" value="1"/>
</dbReference>
<dbReference type="GO" id="GO:0008408">
    <property type="term" value="F:3'-5' exonuclease activity"/>
    <property type="evidence" value="ECO:0007669"/>
    <property type="project" value="InterPro"/>
</dbReference>
<evidence type="ECO:0000256" key="4">
    <source>
        <dbReference type="ARBA" id="ARBA00020311"/>
    </source>
</evidence>
<dbReference type="PANTHER" id="PTHR10133:SF27">
    <property type="entry name" value="DNA POLYMERASE NU"/>
    <property type="match status" value="1"/>
</dbReference>
<dbReference type="InterPro" id="IPR043502">
    <property type="entry name" value="DNA/RNA_pol_sf"/>
</dbReference>
<gene>
    <name evidence="8" type="ORF">SAMN05444853_10422</name>
</gene>
<reference evidence="9" key="1">
    <citation type="submission" date="2016-10" db="EMBL/GenBank/DDBJ databases">
        <authorList>
            <person name="Varghese N."/>
            <person name="Submissions S."/>
        </authorList>
    </citation>
    <scope>NUCLEOTIDE SEQUENCE [LARGE SCALE GENOMIC DNA]</scope>
    <source>
        <strain evidence="9">DSM 24204</strain>
    </source>
</reference>
<evidence type="ECO:0000256" key="5">
    <source>
        <dbReference type="ARBA" id="ARBA00022705"/>
    </source>
</evidence>
<evidence type="ECO:0000256" key="1">
    <source>
        <dbReference type="ARBA" id="ARBA00007705"/>
    </source>
</evidence>
<dbReference type="InterPro" id="IPR002298">
    <property type="entry name" value="DNA_polymerase_A"/>
</dbReference>
<dbReference type="STRING" id="97481.SAMN05444853_10422"/>
<evidence type="ECO:0000259" key="7">
    <source>
        <dbReference type="SMART" id="SM00482"/>
    </source>
</evidence>
<accession>A0A1H7V9Y1</accession>
<dbReference type="InterPro" id="IPR036397">
    <property type="entry name" value="RNaseH_sf"/>
</dbReference>
<feature type="domain" description="DNA-directed DNA polymerase family A palm" evidence="7">
    <location>
        <begin position="367"/>
        <end position="649"/>
    </location>
</feature>
<sequence length="685" mass="77437">MTTLYADLETYSSTPIKNGVHAYAEQAEILLFAYALESEDVQVWDCTAEDMPEDLKEYLADPTITLCFHNSHFDRTILSHTMPNAIAGGIERWFDTMVQAYWHSLPGSLGELSEIFNLDIGDAKDKAGKQLIQLFCKPRPKNSKLRRATRETHPAEWERFKQYATLDIKAMRVLHSKMPMWNATQEEKQLWYLDQKINDRGFEVDIELTQSAIKAIDKQKKGLAKRTLALTDGEVSSTTQRDALLSHLLSTYGVTLPDLTASTIERRLSDPELPEAVKELLSTRLIANATSSSKYKKLLGAVSSDSRLRGTLQFCGATRTGRWAGRTFQPQNLPRPTLKQHDIDLGIEALKSDVAELVYDSVTELASAALRGCIVAPKGKKLVVSDLSNIEGRVLAWLAGEDWKIQAFADFDRGQGHDLYNLAYAKSFGIKPEKVTKDQRQIGKVQELGLGYEGGVGAFLTFASAYRLDLNDLAKSAKIPPHIREASTRAWDWAVKQKRTYDLTKEIFIVCDSIKRMWREAHPNICSLWKGVDNAVRSAIQKPHSIYTVGRLRVLRQGAWLRIELPSGRYLCYPGIKIDELNRITYMGIDTYTRKWKRLTTYSGKLVENITQATARDVMAVNMQLIDQYGYSIILTVHDEVITEAPDTTEYSHQHLSELLSTQPKWATDLPLNAGGFEAYRYKKD</sequence>
<dbReference type="SUPFAM" id="SSF53098">
    <property type="entry name" value="Ribonuclease H-like"/>
    <property type="match status" value="1"/>
</dbReference>